<feature type="compositionally biased region" description="Acidic residues" evidence="1">
    <location>
        <begin position="264"/>
        <end position="283"/>
    </location>
</feature>
<accession>A0A1Q3F5G4</accession>
<sequence length="305" mass="33590">MSSSPFPHSAFFGTKKVTPLKIRNPSIHPSQIMPTPSGIPFNVSDMPWSYNGNRTPGQLMEFNAVIRPSPLSQSPPFGKFQPTLNPVAMCELRKRKTEPEPMPVPPKQFLSEEVMASHLNNMHLSTEYTSHNISIASGEEPGALSSTNSGGLSPCSSLDDDMSLGEPGPGSTAAAAAAAARHVYMSPQELEDRLRKAQRIAVCEEVRKLDTRTEILPKVLLERIEKPCTALVLWQPPASPLELATKLATVQEQSDEERRTNEEMMGEDEPLPDLPEYDDDLDFEVNNNNNNNAAVGDFNSMDMEM</sequence>
<dbReference type="EMBL" id="GFDL01012245">
    <property type="protein sequence ID" value="JAV22800.1"/>
    <property type="molecule type" value="Transcribed_RNA"/>
</dbReference>
<feature type="region of interest" description="Disordered" evidence="1">
    <location>
        <begin position="251"/>
        <end position="305"/>
    </location>
</feature>
<dbReference type="PANTHER" id="PTHR16246:SF2">
    <property type="entry name" value="HOST CELL FACTOR C1 REGULATOR 1"/>
    <property type="match status" value="1"/>
</dbReference>
<organism evidence="2">
    <name type="scientific">Culex tarsalis</name>
    <name type="common">Encephalitis mosquito</name>
    <dbReference type="NCBI Taxonomy" id="7177"/>
    <lineage>
        <taxon>Eukaryota</taxon>
        <taxon>Metazoa</taxon>
        <taxon>Ecdysozoa</taxon>
        <taxon>Arthropoda</taxon>
        <taxon>Hexapoda</taxon>
        <taxon>Insecta</taxon>
        <taxon>Pterygota</taxon>
        <taxon>Neoptera</taxon>
        <taxon>Endopterygota</taxon>
        <taxon>Diptera</taxon>
        <taxon>Nematocera</taxon>
        <taxon>Culicoidea</taxon>
        <taxon>Culicidae</taxon>
        <taxon>Culicinae</taxon>
        <taxon>Culicini</taxon>
        <taxon>Culex</taxon>
        <taxon>Culex</taxon>
    </lineage>
</organism>
<evidence type="ECO:0000313" key="2">
    <source>
        <dbReference type="EMBL" id="JAV22800.1"/>
    </source>
</evidence>
<protein>
    <submittedName>
        <fullName evidence="2">Protein with signal anchor</fullName>
    </submittedName>
</protein>
<proteinExistence type="predicted"/>
<name>A0A1Q3F5G4_CULTA</name>
<dbReference type="PANTHER" id="PTHR16246">
    <property type="entry name" value="HOST CELL FACTOR C1 REGULATOR 1"/>
    <property type="match status" value="1"/>
</dbReference>
<dbReference type="InterPro" id="IPR029195">
    <property type="entry name" value="HCFC1R1"/>
</dbReference>
<evidence type="ECO:0000256" key="1">
    <source>
        <dbReference type="SAM" id="MobiDB-lite"/>
    </source>
</evidence>
<reference evidence="2" key="1">
    <citation type="submission" date="2017-01" db="EMBL/GenBank/DDBJ databases">
        <title>A deep insight into the sialotranscriptome of adult male and female Cluex tarsalis mosquitoes.</title>
        <authorList>
            <person name="Ribeiro J.M."/>
            <person name="Moreira F."/>
            <person name="Bernard K.A."/>
            <person name="Calvo E."/>
        </authorList>
    </citation>
    <scope>NUCLEOTIDE SEQUENCE</scope>
    <source>
        <strain evidence="2">Kern County</strain>
        <tissue evidence="2">Salivary glands</tissue>
    </source>
</reference>
<dbReference type="AlphaFoldDB" id="A0A1Q3F5G4"/>